<keyword evidence="2" id="KW-1185">Reference proteome</keyword>
<dbReference type="Proteomes" id="UP001627154">
    <property type="component" value="Unassembled WGS sequence"/>
</dbReference>
<accession>A0ABD2WS79</accession>
<gene>
    <name evidence="1" type="ORF">TKK_009862</name>
</gene>
<reference evidence="1 2" key="1">
    <citation type="journal article" date="2024" name="bioRxiv">
        <title>A reference genome for Trichogramma kaykai: A tiny desert-dwelling parasitoid wasp with competing sex-ratio distorters.</title>
        <authorList>
            <person name="Culotta J."/>
            <person name="Lindsey A.R."/>
        </authorList>
    </citation>
    <scope>NUCLEOTIDE SEQUENCE [LARGE SCALE GENOMIC DNA]</scope>
    <source>
        <strain evidence="1 2">KSX58</strain>
    </source>
</reference>
<evidence type="ECO:0000313" key="2">
    <source>
        <dbReference type="Proteomes" id="UP001627154"/>
    </source>
</evidence>
<organism evidence="1 2">
    <name type="scientific">Trichogramma kaykai</name>
    <dbReference type="NCBI Taxonomy" id="54128"/>
    <lineage>
        <taxon>Eukaryota</taxon>
        <taxon>Metazoa</taxon>
        <taxon>Ecdysozoa</taxon>
        <taxon>Arthropoda</taxon>
        <taxon>Hexapoda</taxon>
        <taxon>Insecta</taxon>
        <taxon>Pterygota</taxon>
        <taxon>Neoptera</taxon>
        <taxon>Endopterygota</taxon>
        <taxon>Hymenoptera</taxon>
        <taxon>Apocrita</taxon>
        <taxon>Proctotrupomorpha</taxon>
        <taxon>Chalcidoidea</taxon>
        <taxon>Trichogrammatidae</taxon>
        <taxon>Trichogramma</taxon>
    </lineage>
</organism>
<evidence type="ECO:0000313" key="1">
    <source>
        <dbReference type="EMBL" id="KAL3395986.1"/>
    </source>
</evidence>
<dbReference type="AlphaFoldDB" id="A0ABD2WS79"/>
<name>A0ABD2WS79_9HYME</name>
<sequence length="72" mass="8641">MYNRADERRRNFMLILCRAYCNFFFIRSGGTNEKRSARKSEDTRSMSSSTRALHAESMYRVDQILIEFIQTY</sequence>
<protein>
    <submittedName>
        <fullName evidence="1">Uncharacterized protein</fullName>
    </submittedName>
</protein>
<comment type="caution">
    <text evidence="1">The sequence shown here is derived from an EMBL/GenBank/DDBJ whole genome shotgun (WGS) entry which is preliminary data.</text>
</comment>
<proteinExistence type="predicted"/>
<dbReference type="EMBL" id="JBJJXI010000074">
    <property type="protein sequence ID" value="KAL3395986.1"/>
    <property type="molecule type" value="Genomic_DNA"/>
</dbReference>